<name>A0A250LL50_9BURK</name>
<accession>A0A250LL50</accession>
<protein>
    <submittedName>
        <fullName evidence="1">Uncharacterized protein</fullName>
    </submittedName>
</protein>
<sequence length="96" mass="9860">MGRAPSVRPGAAAQPERTMPYLILLGAGIAVGLLYDLVRMQSCAPPRIALAGLPGIVPGEHAIPFVPAHVCPPAAQVQDASCAGKTTETTTCNLDK</sequence>
<dbReference type="NCBIfam" id="TIGR03510">
    <property type="entry name" value="XapX"/>
    <property type="match status" value="1"/>
</dbReference>
<organism evidence="1">
    <name type="scientific">Burkholderia contaminans</name>
    <dbReference type="NCBI Taxonomy" id="488447"/>
    <lineage>
        <taxon>Bacteria</taxon>
        <taxon>Pseudomonadati</taxon>
        <taxon>Pseudomonadota</taxon>
        <taxon>Betaproteobacteria</taxon>
        <taxon>Burkholderiales</taxon>
        <taxon>Burkholderiaceae</taxon>
        <taxon>Burkholderia</taxon>
        <taxon>Burkholderia cepacia complex</taxon>
    </lineage>
</organism>
<reference evidence="1" key="2">
    <citation type="journal article" date="2017" name="Genome Announc.">
        <title>High-Quality Draft Genome Sequence of Burkholderia contaminans CH-1, a Gram-Negative Bacterium That Metabolizes 2-Azahypoxanthine, a Plant Growth-Regulating Compound.</title>
        <authorList>
            <person name="Choi J.-H."/>
            <person name="Sugiura H."/>
            <person name="Moriuchi R."/>
            <person name="Kawagishi H."/>
            <person name="Dohra H."/>
        </authorList>
    </citation>
    <scope>NUCLEOTIDE SEQUENCE</scope>
    <source>
        <strain evidence="1">CH-1</strain>
    </source>
</reference>
<dbReference type="EMBL" id="AP018359">
    <property type="protein sequence ID" value="BBA44639.1"/>
    <property type="molecule type" value="Genomic_DNA"/>
</dbReference>
<dbReference type="InterPro" id="IPR009872">
    <property type="entry name" value="DUF1427"/>
</dbReference>
<reference evidence="1" key="1">
    <citation type="journal article" date="2016" name="Biosci. Biotechnol. Biochem.">
        <title>Bioconversion of AHX to AOH by resting cells of Burkholderia contaminans CH-1.</title>
        <authorList>
            <person name="Choi J.H."/>
            <person name="Kikuchi A."/>
            <person name="Pumkaeo P."/>
            <person name="Hirai H."/>
            <person name="Tokuyama S."/>
            <person name="Kawagishi H."/>
        </authorList>
    </citation>
    <scope>NUCLEOTIDE SEQUENCE</scope>
    <source>
        <strain evidence="1">CH-1</strain>
    </source>
</reference>
<dbReference type="AlphaFoldDB" id="A0A250LL50"/>
<dbReference type="Pfam" id="PF07235">
    <property type="entry name" value="DUF1427"/>
    <property type="match status" value="1"/>
</dbReference>
<dbReference type="InterPro" id="IPR020017">
    <property type="entry name" value="XapX_domain"/>
</dbReference>
<evidence type="ECO:0000313" key="1">
    <source>
        <dbReference type="EMBL" id="BBA44639.1"/>
    </source>
</evidence>
<proteinExistence type="predicted"/>
<gene>
    <name evidence="1" type="ORF">BCCH1_71430</name>
</gene>